<gene>
    <name evidence="2" type="ORF">SAMN04487772_1486</name>
</gene>
<dbReference type="AlphaFoldDB" id="A0A1I0G578"/>
<feature type="domain" description="Transposase IS204/IS1001/IS1096/IS1165 DDE" evidence="1">
    <location>
        <begin position="9"/>
        <end position="101"/>
    </location>
</feature>
<evidence type="ECO:0000313" key="2">
    <source>
        <dbReference type="EMBL" id="SET66072.1"/>
    </source>
</evidence>
<dbReference type="InterPro" id="IPR002560">
    <property type="entry name" value="Transposase_DDE"/>
</dbReference>
<reference evidence="2 3" key="1">
    <citation type="submission" date="2016-10" db="EMBL/GenBank/DDBJ databases">
        <authorList>
            <person name="de Groot N.N."/>
        </authorList>
    </citation>
    <scope>NUCLEOTIDE SEQUENCE [LARGE SCALE GENOMIC DNA]</scope>
    <source>
        <strain evidence="2 3">DSM 1801</strain>
    </source>
</reference>
<dbReference type="PANTHER" id="PTHR33498:SF1">
    <property type="entry name" value="TRANSPOSASE FOR INSERTION SEQUENCE ELEMENT IS1557"/>
    <property type="match status" value="1"/>
</dbReference>
<dbReference type="Proteomes" id="UP000199800">
    <property type="component" value="Unassembled WGS sequence"/>
</dbReference>
<organism evidence="2 3">
    <name type="scientific">[Clostridium] polysaccharolyticum</name>
    <dbReference type="NCBI Taxonomy" id="29364"/>
    <lineage>
        <taxon>Bacteria</taxon>
        <taxon>Bacillati</taxon>
        <taxon>Bacillota</taxon>
        <taxon>Clostridia</taxon>
        <taxon>Lachnospirales</taxon>
        <taxon>Lachnospiraceae</taxon>
    </lineage>
</organism>
<dbReference type="Pfam" id="PF01610">
    <property type="entry name" value="DDE_Tnp_ISL3"/>
    <property type="match status" value="1"/>
</dbReference>
<protein>
    <submittedName>
        <fullName evidence="2">Transposase</fullName>
    </submittedName>
</protein>
<name>A0A1I0G578_9FIRM</name>
<evidence type="ECO:0000259" key="1">
    <source>
        <dbReference type="Pfam" id="PF01610"/>
    </source>
</evidence>
<proteinExistence type="predicted"/>
<evidence type="ECO:0000313" key="3">
    <source>
        <dbReference type="Proteomes" id="UP000199800"/>
    </source>
</evidence>
<dbReference type="InterPro" id="IPR047951">
    <property type="entry name" value="Transpos_ISL3"/>
</dbReference>
<accession>A0A1I0G578</accession>
<dbReference type="PANTHER" id="PTHR33498">
    <property type="entry name" value="TRANSPOSASE FOR INSERTION SEQUENCE ELEMENT IS1557"/>
    <property type="match status" value="1"/>
</dbReference>
<dbReference type="EMBL" id="FOHN01000048">
    <property type="protein sequence ID" value="SET66072.1"/>
    <property type="molecule type" value="Genomic_DNA"/>
</dbReference>
<keyword evidence="3" id="KW-1185">Reference proteome</keyword>
<sequence length="172" mass="19921">MDKSSISKICVDDFAIRKRYTYGTVMIDLETHRVVDIMNSRETEKVAEWLKTYPNIQVISRDGASTYANASSLSHPEAYQISDRFHLFKNLSEAFSRFLMRQFPARIEIPSNKGAATIEMAALYETRNLSQRIRFAKQKRKEGYTISEIALCMHLGETTKIYKVARRQNPTR</sequence>